<feature type="domain" description="Plastocyanin-like" evidence="7">
    <location>
        <begin position="257"/>
        <end position="422"/>
    </location>
</feature>
<dbReference type="Pfam" id="PF00394">
    <property type="entry name" value="Cu-oxidase"/>
    <property type="match status" value="1"/>
</dbReference>
<dbReference type="GO" id="GO:0005507">
    <property type="term" value="F:copper ion binding"/>
    <property type="evidence" value="ECO:0007669"/>
    <property type="project" value="InterPro"/>
</dbReference>
<name>A0AAN6SA69_9PEZI</name>
<dbReference type="PANTHER" id="PTHR11709:SF414">
    <property type="entry name" value="ADR239WP"/>
    <property type="match status" value="1"/>
</dbReference>
<dbReference type="CDD" id="cd13910">
    <property type="entry name" value="CuRO_3_MCO_like_4"/>
    <property type="match status" value="1"/>
</dbReference>
<evidence type="ECO:0000256" key="4">
    <source>
        <dbReference type="ARBA" id="ARBA00023008"/>
    </source>
</evidence>
<dbReference type="PROSITE" id="PS00079">
    <property type="entry name" value="MULTICOPPER_OXIDASE1"/>
    <property type="match status" value="1"/>
</dbReference>
<feature type="region of interest" description="Disordered" evidence="5">
    <location>
        <begin position="1"/>
        <end position="25"/>
    </location>
</feature>
<dbReference type="InterPro" id="IPR011707">
    <property type="entry name" value="Cu-oxidase-like_N"/>
</dbReference>
<dbReference type="FunFam" id="2.60.40.420:FF:000045">
    <property type="entry name" value="Laccase 2"/>
    <property type="match status" value="1"/>
</dbReference>
<evidence type="ECO:0000256" key="5">
    <source>
        <dbReference type="SAM" id="MobiDB-lite"/>
    </source>
</evidence>
<dbReference type="Gene3D" id="2.60.40.420">
    <property type="entry name" value="Cupredoxins - blue copper proteins"/>
    <property type="match status" value="3"/>
</dbReference>
<dbReference type="PROSITE" id="PS00080">
    <property type="entry name" value="MULTICOPPER_OXIDASE2"/>
    <property type="match status" value="1"/>
</dbReference>
<dbReference type="CDD" id="cd13886">
    <property type="entry name" value="CuRO_2_MCO_like_1"/>
    <property type="match status" value="1"/>
</dbReference>
<evidence type="ECO:0000256" key="2">
    <source>
        <dbReference type="ARBA" id="ARBA00022723"/>
    </source>
</evidence>
<keyword evidence="4" id="KW-0186">Copper</keyword>
<sequence length="658" mass="72159">MAESPSSSPEKGGPSTTATPEKGDKMTSVRKRYRVFWLGGALALIILALALGLGLGLGLRSRNSTSSSAAVSPSPSSTSTPVPTGTPLPGAGANAKLEDWRLDTSSQYVLDMNWDLNAAPTTRHYDLVISEGQGWPDGVVRDMLFINGKFPGPLIEANMGDRLVVNVTNKLSKNATTIHWHGLYQNGTNWYDGTTGITQCGIPAGTSFVYNFTLTQFGTYWYHSHYGTQYSDGIFGPLIIHGTAGESDARKLYDRDQIVLVQDWYHDFSTALLVAYLAPDNENTEPIPDNGLINGQAWFNCSSYSADSGYTCYDNNTYTVLTLPADTRTRLRLINTGSFTEFEFSVDNHSLSVIEADSTLVQPHMVHRLPIHVAQRYSVVLNTNQSTGSNYWMRAEMVTFCFTGDNPVLDATTKAVISYSGNDSIVPSESLSKDWGDATIEICQDLDPSLLVPVEQKIPPAATTMWRIDFSFGIGGNQLDRAKVNGTSWTPLMNTTTLMEVNKGVSTGNASLWEVDGQVTEPWGTDQFVVGVGGREVDVVDVLLYSLDEGSHPFHFHGHQFWILETGSGPFDWTSYHENIYTSKSTAVQNVLRRDTLTVEPYGWALIRFVADNPGLWAFHCHITWHMEAGLMAQFVSRAYVLGGTELPADVTALCAAQ</sequence>
<feature type="compositionally biased region" description="Low complexity" evidence="5">
    <location>
        <begin position="1"/>
        <end position="15"/>
    </location>
</feature>
<dbReference type="InterPro" id="IPR011706">
    <property type="entry name" value="Cu-oxidase_C"/>
</dbReference>
<keyword evidence="2" id="KW-0479">Metal-binding</keyword>
<keyword evidence="6" id="KW-0812">Transmembrane</keyword>
<keyword evidence="11" id="KW-1185">Reference proteome</keyword>
<feature type="domain" description="Plastocyanin-like" evidence="8">
    <location>
        <begin position="536"/>
        <end position="638"/>
    </location>
</feature>
<gene>
    <name evidence="10" type="ORF">QBC46DRAFT_429924</name>
</gene>
<evidence type="ECO:0000313" key="10">
    <source>
        <dbReference type="EMBL" id="KAK3945501.1"/>
    </source>
</evidence>
<comment type="similarity">
    <text evidence="1">Belongs to the multicopper oxidase family.</text>
</comment>
<evidence type="ECO:0000256" key="3">
    <source>
        <dbReference type="ARBA" id="ARBA00023002"/>
    </source>
</evidence>
<organism evidence="10 11">
    <name type="scientific">Diplogelasinospora grovesii</name>
    <dbReference type="NCBI Taxonomy" id="303347"/>
    <lineage>
        <taxon>Eukaryota</taxon>
        <taxon>Fungi</taxon>
        <taxon>Dikarya</taxon>
        <taxon>Ascomycota</taxon>
        <taxon>Pezizomycotina</taxon>
        <taxon>Sordariomycetes</taxon>
        <taxon>Sordariomycetidae</taxon>
        <taxon>Sordariales</taxon>
        <taxon>Diplogelasinosporaceae</taxon>
        <taxon>Diplogelasinospora</taxon>
    </lineage>
</organism>
<dbReference type="InterPro" id="IPR033138">
    <property type="entry name" value="Cu_oxidase_CS"/>
</dbReference>
<dbReference type="InterPro" id="IPR045087">
    <property type="entry name" value="Cu-oxidase_fam"/>
</dbReference>
<dbReference type="Proteomes" id="UP001303473">
    <property type="component" value="Unassembled WGS sequence"/>
</dbReference>
<keyword evidence="3" id="KW-0560">Oxidoreductase</keyword>
<feature type="transmembrane region" description="Helical" evidence="6">
    <location>
        <begin position="35"/>
        <end position="59"/>
    </location>
</feature>
<keyword evidence="6" id="KW-0472">Membrane</keyword>
<feature type="compositionally biased region" description="Low complexity" evidence="5">
    <location>
        <begin position="64"/>
        <end position="95"/>
    </location>
</feature>
<feature type="domain" description="Plastocyanin-like" evidence="9">
    <location>
        <begin position="131"/>
        <end position="243"/>
    </location>
</feature>
<dbReference type="PANTHER" id="PTHR11709">
    <property type="entry name" value="MULTI-COPPER OXIDASE"/>
    <property type="match status" value="1"/>
</dbReference>
<proteinExistence type="inferred from homology"/>
<evidence type="ECO:0000259" key="8">
    <source>
        <dbReference type="Pfam" id="PF07731"/>
    </source>
</evidence>
<dbReference type="AlphaFoldDB" id="A0AAN6SA69"/>
<dbReference type="InterPro" id="IPR001117">
    <property type="entry name" value="Cu-oxidase_2nd"/>
</dbReference>
<accession>A0AAN6SA69</accession>
<evidence type="ECO:0000313" key="11">
    <source>
        <dbReference type="Proteomes" id="UP001303473"/>
    </source>
</evidence>
<dbReference type="CDD" id="cd13857">
    <property type="entry name" value="CuRO_1_Diphenol_Ox"/>
    <property type="match status" value="1"/>
</dbReference>
<dbReference type="GO" id="GO:0016491">
    <property type="term" value="F:oxidoreductase activity"/>
    <property type="evidence" value="ECO:0007669"/>
    <property type="project" value="UniProtKB-KW"/>
</dbReference>
<dbReference type="SUPFAM" id="SSF49503">
    <property type="entry name" value="Cupredoxins"/>
    <property type="match status" value="3"/>
</dbReference>
<evidence type="ECO:0000256" key="1">
    <source>
        <dbReference type="ARBA" id="ARBA00010609"/>
    </source>
</evidence>
<dbReference type="InterPro" id="IPR008972">
    <property type="entry name" value="Cupredoxin"/>
</dbReference>
<dbReference type="Pfam" id="PF07731">
    <property type="entry name" value="Cu-oxidase_2"/>
    <property type="match status" value="1"/>
</dbReference>
<dbReference type="EMBL" id="MU853754">
    <property type="protein sequence ID" value="KAK3945501.1"/>
    <property type="molecule type" value="Genomic_DNA"/>
</dbReference>
<evidence type="ECO:0000259" key="9">
    <source>
        <dbReference type="Pfam" id="PF07732"/>
    </source>
</evidence>
<evidence type="ECO:0000259" key="7">
    <source>
        <dbReference type="Pfam" id="PF00394"/>
    </source>
</evidence>
<comment type="caution">
    <text evidence="10">The sequence shown here is derived from an EMBL/GenBank/DDBJ whole genome shotgun (WGS) entry which is preliminary data.</text>
</comment>
<dbReference type="InterPro" id="IPR002355">
    <property type="entry name" value="Cu_oxidase_Cu_BS"/>
</dbReference>
<keyword evidence="6" id="KW-1133">Transmembrane helix</keyword>
<evidence type="ECO:0000256" key="6">
    <source>
        <dbReference type="SAM" id="Phobius"/>
    </source>
</evidence>
<reference evidence="11" key="1">
    <citation type="journal article" date="2023" name="Mol. Phylogenet. Evol.">
        <title>Genome-scale phylogeny and comparative genomics of the fungal order Sordariales.</title>
        <authorList>
            <person name="Hensen N."/>
            <person name="Bonometti L."/>
            <person name="Westerberg I."/>
            <person name="Brannstrom I.O."/>
            <person name="Guillou S."/>
            <person name="Cros-Aarteil S."/>
            <person name="Calhoun S."/>
            <person name="Haridas S."/>
            <person name="Kuo A."/>
            <person name="Mondo S."/>
            <person name="Pangilinan J."/>
            <person name="Riley R."/>
            <person name="LaButti K."/>
            <person name="Andreopoulos B."/>
            <person name="Lipzen A."/>
            <person name="Chen C."/>
            <person name="Yan M."/>
            <person name="Daum C."/>
            <person name="Ng V."/>
            <person name="Clum A."/>
            <person name="Steindorff A."/>
            <person name="Ohm R.A."/>
            <person name="Martin F."/>
            <person name="Silar P."/>
            <person name="Natvig D.O."/>
            <person name="Lalanne C."/>
            <person name="Gautier V."/>
            <person name="Ament-Velasquez S.L."/>
            <person name="Kruys A."/>
            <person name="Hutchinson M.I."/>
            <person name="Powell A.J."/>
            <person name="Barry K."/>
            <person name="Miller A.N."/>
            <person name="Grigoriev I.V."/>
            <person name="Debuchy R."/>
            <person name="Gladieux P."/>
            <person name="Hiltunen Thoren M."/>
            <person name="Johannesson H."/>
        </authorList>
    </citation>
    <scope>NUCLEOTIDE SEQUENCE [LARGE SCALE GENOMIC DNA]</scope>
    <source>
        <strain evidence="11">CBS 340.73</strain>
    </source>
</reference>
<protein>
    <submittedName>
        <fullName evidence="10">Multicopper like protein</fullName>
    </submittedName>
</protein>
<dbReference type="Pfam" id="PF07732">
    <property type="entry name" value="Cu-oxidase_3"/>
    <property type="match status" value="1"/>
</dbReference>
<feature type="region of interest" description="Disordered" evidence="5">
    <location>
        <begin position="64"/>
        <end position="96"/>
    </location>
</feature>